<dbReference type="FunFam" id="1.10.167.10:FF:000001">
    <property type="entry name" value="Putative regulator of g-protein signaling 12"/>
    <property type="match status" value="1"/>
</dbReference>
<dbReference type="InterPro" id="IPR016137">
    <property type="entry name" value="RGS"/>
</dbReference>
<dbReference type="GO" id="GO:0005886">
    <property type="term" value="C:plasma membrane"/>
    <property type="evidence" value="ECO:0007669"/>
    <property type="project" value="TreeGrafter"/>
</dbReference>
<keyword evidence="2" id="KW-0343">GTPase activation</keyword>
<feature type="compositionally biased region" description="Low complexity" evidence="5">
    <location>
        <begin position="556"/>
        <end position="567"/>
    </location>
</feature>
<dbReference type="Pfam" id="PF02188">
    <property type="entry name" value="GoLoco"/>
    <property type="match status" value="1"/>
</dbReference>
<dbReference type="InterPro" id="IPR036305">
    <property type="entry name" value="RGS_sf"/>
</dbReference>
<evidence type="ECO:0000313" key="8">
    <source>
        <dbReference type="Proteomes" id="UP000515152"/>
    </source>
</evidence>
<feature type="region of interest" description="Disordered" evidence="5">
    <location>
        <begin position="216"/>
        <end position="251"/>
    </location>
</feature>
<keyword evidence="8" id="KW-1185">Reference proteome</keyword>
<evidence type="ECO:0000313" key="11">
    <source>
        <dbReference type="RefSeq" id="XP_031424702.1"/>
    </source>
</evidence>
<name>A0A6P8FMQ3_CLUHA</name>
<feature type="compositionally biased region" description="Polar residues" evidence="5">
    <location>
        <begin position="537"/>
        <end position="552"/>
    </location>
</feature>
<dbReference type="InterPro" id="IPR046993">
    <property type="entry name" value="RBD2_RGS14"/>
</dbReference>
<evidence type="ECO:0000313" key="9">
    <source>
        <dbReference type="RefSeq" id="XP_031424700.1"/>
    </source>
</evidence>
<feature type="compositionally biased region" description="Polar residues" evidence="5">
    <location>
        <begin position="216"/>
        <end position="228"/>
    </location>
</feature>
<feature type="domain" description="RGS" evidence="6">
    <location>
        <begin position="86"/>
        <end position="203"/>
    </location>
</feature>
<protein>
    <submittedName>
        <fullName evidence="9 10">Regulator of G-protein signaling 14a isoform X1</fullName>
    </submittedName>
</protein>
<comment type="subcellular location">
    <subcellularLocation>
        <location evidence="1">Cytoplasm</location>
    </subcellularLocation>
</comment>
<dbReference type="InterPro" id="IPR003109">
    <property type="entry name" value="GoLoco_motif"/>
</dbReference>
<dbReference type="RefSeq" id="XP_031424703.1">
    <property type="nucleotide sequence ID" value="XM_031568843.1"/>
</dbReference>
<feature type="region of interest" description="Disordered" evidence="5">
    <location>
        <begin position="463"/>
        <end position="489"/>
    </location>
</feature>
<dbReference type="GeneID" id="105893574"/>
<dbReference type="PANTHER" id="PTHR45945">
    <property type="entry name" value="REGULATOR OF G-PROTEIN SIGNALING LOCO"/>
    <property type="match status" value="1"/>
</dbReference>
<evidence type="ECO:0000256" key="5">
    <source>
        <dbReference type="SAM" id="MobiDB-lite"/>
    </source>
</evidence>
<dbReference type="Proteomes" id="UP000515152">
    <property type="component" value="Chromosome 6"/>
</dbReference>
<dbReference type="CDD" id="cd17139">
    <property type="entry name" value="RBD2_RGS14"/>
    <property type="match status" value="1"/>
</dbReference>
<feature type="domain" description="RBD" evidence="7">
    <location>
        <begin position="319"/>
        <end position="390"/>
    </location>
</feature>
<evidence type="ECO:0000313" key="12">
    <source>
        <dbReference type="RefSeq" id="XP_031424703.1"/>
    </source>
</evidence>
<dbReference type="GO" id="GO:0008277">
    <property type="term" value="P:regulation of G protein-coupled receptor signaling pathway"/>
    <property type="evidence" value="ECO:0007669"/>
    <property type="project" value="TreeGrafter"/>
</dbReference>
<dbReference type="Gene3D" id="1.10.196.10">
    <property type="match status" value="1"/>
</dbReference>
<dbReference type="Gene3D" id="1.10.167.10">
    <property type="entry name" value="Regulator of G-protein Signalling 4, domain 2"/>
    <property type="match status" value="1"/>
</dbReference>
<dbReference type="InterPro" id="IPR024066">
    <property type="entry name" value="RGS_subdom1/3"/>
</dbReference>
<keyword evidence="3" id="KW-0963">Cytoplasm</keyword>
<dbReference type="RefSeq" id="XP_031424701.1">
    <property type="nucleotide sequence ID" value="XM_031568841.1"/>
</dbReference>
<dbReference type="CTD" id="327368"/>
<dbReference type="SUPFAM" id="SSF54236">
    <property type="entry name" value="Ubiquitin-like"/>
    <property type="match status" value="2"/>
</dbReference>
<dbReference type="SMART" id="SM00390">
    <property type="entry name" value="GoLoco"/>
    <property type="match status" value="1"/>
</dbReference>
<evidence type="ECO:0000313" key="10">
    <source>
        <dbReference type="RefSeq" id="XP_031424701.1"/>
    </source>
</evidence>
<evidence type="ECO:0000259" key="7">
    <source>
        <dbReference type="PROSITE" id="PS50898"/>
    </source>
</evidence>
<dbReference type="Pfam" id="PF02196">
    <property type="entry name" value="RBD"/>
    <property type="match status" value="1"/>
</dbReference>
<dbReference type="RefSeq" id="XP_031424700.1">
    <property type="nucleotide sequence ID" value="XM_031568840.1"/>
</dbReference>
<dbReference type="InterPro" id="IPR046995">
    <property type="entry name" value="RGS10/12/14-like"/>
</dbReference>
<dbReference type="GO" id="GO:0051301">
    <property type="term" value="P:cell division"/>
    <property type="evidence" value="ECO:0007669"/>
    <property type="project" value="TreeGrafter"/>
</dbReference>
<dbReference type="Gene3D" id="3.10.20.90">
    <property type="entry name" value="Phosphatidylinositol 3-kinase Catalytic Subunit, Chain A, domain 1"/>
    <property type="match status" value="2"/>
</dbReference>
<accession>A0A6P8FMQ3</accession>
<proteinExistence type="predicted"/>
<evidence type="ECO:0000256" key="4">
    <source>
        <dbReference type="ARBA" id="ARBA00022737"/>
    </source>
</evidence>
<reference evidence="9 10" key="1">
    <citation type="submission" date="2025-04" db="UniProtKB">
        <authorList>
            <consortium name="RefSeq"/>
        </authorList>
    </citation>
    <scope>IDENTIFICATION</scope>
</reference>
<evidence type="ECO:0000256" key="2">
    <source>
        <dbReference type="ARBA" id="ARBA00022468"/>
    </source>
</evidence>
<dbReference type="Pfam" id="PF00615">
    <property type="entry name" value="RGS"/>
    <property type="match status" value="1"/>
</dbReference>
<dbReference type="PANTHER" id="PTHR45945:SF2">
    <property type="entry name" value="REGULATOR OF G-PROTEIN SIGNALING 14"/>
    <property type="match status" value="1"/>
</dbReference>
<dbReference type="PROSITE" id="PS50132">
    <property type="entry name" value="RGS"/>
    <property type="match status" value="1"/>
</dbReference>
<dbReference type="GeneTree" id="ENSGT00940000166254"/>
<dbReference type="InterPro" id="IPR044926">
    <property type="entry name" value="RGS_subdomain_2"/>
</dbReference>
<evidence type="ECO:0000256" key="1">
    <source>
        <dbReference type="ARBA" id="ARBA00004496"/>
    </source>
</evidence>
<dbReference type="AlphaFoldDB" id="A0A6P8FMQ3"/>
<dbReference type="GO" id="GO:0007051">
    <property type="term" value="P:spindle organization"/>
    <property type="evidence" value="ECO:0007669"/>
    <property type="project" value="TreeGrafter"/>
</dbReference>
<dbReference type="GO" id="GO:0005634">
    <property type="term" value="C:nucleus"/>
    <property type="evidence" value="ECO:0007669"/>
    <property type="project" value="TreeGrafter"/>
</dbReference>
<dbReference type="InterPro" id="IPR029071">
    <property type="entry name" value="Ubiquitin-like_domsf"/>
</dbReference>
<gene>
    <name evidence="9 10 11 12" type="primary">rgs14a</name>
</gene>
<dbReference type="GO" id="GO:0005096">
    <property type="term" value="F:GTPase activator activity"/>
    <property type="evidence" value="ECO:0007669"/>
    <property type="project" value="UniProtKB-KW"/>
</dbReference>
<dbReference type="PRINTS" id="PR01301">
    <property type="entry name" value="RGSPROTEIN"/>
</dbReference>
<organism evidence="8 9">
    <name type="scientific">Clupea harengus</name>
    <name type="common">Atlantic herring</name>
    <dbReference type="NCBI Taxonomy" id="7950"/>
    <lineage>
        <taxon>Eukaryota</taxon>
        <taxon>Metazoa</taxon>
        <taxon>Chordata</taxon>
        <taxon>Craniata</taxon>
        <taxon>Vertebrata</taxon>
        <taxon>Euteleostomi</taxon>
        <taxon>Actinopterygii</taxon>
        <taxon>Neopterygii</taxon>
        <taxon>Teleostei</taxon>
        <taxon>Clupei</taxon>
        <taxon>Clupeiformes</taxon>
        <taxon>Clupeoidei</taxon>
        <taxon>Clupeidae</taxon>
        <taxon>Clupea</taxon>
    </lineage>
</organism>
<feature type="compositionally biased region" description="Polar residues" evidence="5">
    <location>
        <begin position="463"/>
        <end position="474"/>
    </location>
</feature>
<evidence type="ECO:0000256" key="3">
    <source>
        <dbReference type="ARBA" id="ARBA00022490"/>
    </source>
</evidence>
<dbReference type="OrthoDB" id="196547at2759"/>
<dbReference type="InterPro" id="IPR003116">
    <property type="entry name" value="RBD_dom"/>
</dbReference>
<dbReference type="RefSeq" id="XP_031424702.1">
    <property type="nucleotide sequence ID" value="XM_031568842.2"/>
</dbReference>
<dbReference type="SUPFAM" id="SSF48097">
    <property type="entry name" value="Regulator of G-protein signaling, RGS"/>
    <property type="match status" value="1"/>
</dbReference>
<dbReference type="GO" id="GO:0005737">
    <property type="term" value="C:cytoplasm"/>
    <property type="evidence" value="ECO:0007669"/>
    <property type="project" value="UniProtKB-SubCell"/>
</dbReference>
<dbReference type="SMART" id="SM00455">
    <property type="entry name" value="RBD"/>
    <property type="match status" value="2"/>
</dbReference>
<feature type="region of interest" description="Disordered" evidence="5">
    <location>
        <begin position="528"/>
        <end position="576"/>
    </location>
</feature>
<dbReference type="GO" id="GO:0007165">
    <property type="term" value="P:signal transduction"/>
    <property type="evidence" value="ECO:0007669"/>
    <property type="project" value="InterPro"/>
</dbReference>
<evidence type="ECO:0000259" key="6">
    <source>
        <dbReference type="PROSITE" id="PS50132"/>
    </source>
</evidence>
<dbReference type="PROSITE" id="PS50898">
    <property type="entry name" value="RBD"/>
    <property type="match status" value="2"/>
</dbReference>
<sequence length="576" mass="63149">MVALQGFSKLLPRLGLLYRKLIECRPNACVRRISCANSRSQAVSDGELNMSRLSSGGSSHSLGSGFTSGVQSSDGVASRVVSWAVGFEKLLEDPTGVEYFTAFLKSEVSAENILFWQACEQYRQIPHSQVDELRKEARLIYNTYLSDSSFDAVNIDDTARIDESALEHPVTSMFQKAQDQIFKLMKFDSYARFVRSPLYQRCMLASVEGTALPSLGNSKGSSECVTPTSHRKKLEPRLTSSETKANRKKRLEKRGSWGADVSFQRGTITRNESQISVKSTSSIELGFMFSKSENGRTSLWDADLISGGGSSSILGRAEKYCYVNLPDGAGSLVPTKPGQPLREMLGGLCDKRGFPLKDVVIYLQGKDKQPLSLEQDSSVLSDQQVFLEVRVTIAVRVKFTGKTVGIVVKSSKTLRDALATLLQKYDIQPQDAFVTMSGSQQPLKLSSTVFRLANKTICLDRVQGNTEGQRSPQDVFQKASPRSGKSSDMDGLLEMLSRAQSNRVEDQRGLLRKEHLVIPPFLKLSKESEVTREDQSLRQGATGATCSKQTGQAVEGDSSGLSSASDLDGFEAASQL</sequence>
<dbReference type="SMART" id="SM00315">
    <property type="entry name" value="RGS"/>
    <property type="match status" value="1"/>
</dbReference>
<feature type="domain" description="RBD" evidence="7">
    <location>
        <begin position="392"/>
        <end position="462"/>
    </location>
</feature>
<dbReference type="PROSITE" id="PS50877">
    <property type="entry name" value="GOLOCO"/>
    <property type="match status" value="1"/>
</dbReference>
<keyword evidence="4" id="KW-0677">Repeat</keyword>